<gene>
    <name evidence="4" type="ORF">MUK42_13379</name>
</gene>
<evidence type="ECO:0000256" key="1">
    <source>
        <dbReference type="ARBA" id="ARBA00022729"/>
    </source>
</evidence>
<accession>A0A9E7KK60</accession>
<dbReference type="PANTHER" id="PTHR31044">
    <property type="entry name" value="BETA-1,3 GLUCANASE"/>
    <property type="match status" value="1"/>
</dbReference>
<organism evidence="4 5">
    <name type="scientific">Musa troglodytarum</name>
    <name type="common">fe'i banana</name>
    <dbReference type="NCBI Taxonomy" id="320322"/>
    <lineage>
        <taxon>Eukaryota</taxon>
        <taxon>Viridiplantae</taxon>
        <taxon>Streptophyta</taxon>
        <taxon>Embryophyta</taxon>
        <taxon>Tracheophyta</taxon>
        <taxon>Spermatophyta</taxon>
        <taxon>Magnoliopsida</taxon>
        <taxon>Liliopsida</taxon>
        <taxon>Zingiberales</taxon>
        <taxon>Musaceae</taxon>
        <taxon>Musa</taxon>
    </lineage>
</organism>
<keyword evidence="1 2" id="KW-0732">Signal</keyword>
<dbReference type="OrthoDB" id="1928574at2759"/>
<sequence length="129" mass="14023">MAGRVRATLSSLLILSSALLLPSLVSGNMQSRGATKVVQGQKTWCIAKPSADEATLAANLNFACSQVDCSVLQRGWTCFYPDKLMSHASIAMNLYYQSKGRNYWNCYFKGSALIVTTDPSFGSCVYAYA</sequence>
<dbReference type="Pfam" id="PF07983">
    <property type="entry name" value="X8"/>
    <property type="match status" value="1"/>
</dbReference>
<feature type="domain" description="X8" evidence="3">
    <location>
        <begin position="43"/>
        <end position="126"/>
    </location>
</feature>
<protein>
    <submittedName>
        <fullName evidence="4">X8 domain</fullName>
    </submittedName>
</protein>
<reference evidence="4" key="1">
    <citation type="submission" date="2022-05" db="EMBL/GenBank/DDBJ databases">
        <title>The Musa troglodytarum L. genome provides insights into the mechanism of non-climacteric behaviour and enrichment of carotenoids.</title>
        <authorList>
            <person name="Wang J."/>
        </authorList>
    </citation>
    <scope>NUCLEOTIDE SEQUENCE</scope>
    <source>
        <tissue evidence="4">Leaf</tissue>
    </source>
</reference>
<dbReference type="PANTHER" id="PTHR31044:SF57">
    <property type="entry name" value="CARBOHYDRATE-BINDING X8 DOMAIN SUPERFAMILY PROTEIN"/>
    <property type="match status" value="1"/>
</dbReference>
<dbReference type="Proteomes" id="UP001055439">
    <property type="component" value="Chromosome 7"/>
</dbReference>
<evidence type="ECO:0000313" key="4">
    <source>
        <dbReference type="EMBL" id="URE19114.1"/>
    </source>
</evidence>
<dbReference type="InterPro" id="IPR044788">
    <property type="entry name" value="X8_dom_prot"/>
</dbReference>
<dbReference type="AlphaFoldDB" id="A0A9E7KK60"/>
<keyword evidence="5" id="KW-1185">Reference proteome</keyword>
<dbReference type="GO" id="GO:0009506">
    <property type="term" value="C:plasmodesma"/>
    <property type="evidence" value="ECO:0007669"/>
    <property type="project" value="UniProtKB-ARBA"/>
</dbReference>
<feature type="signal peptide" evidence="2">
    <location>
        <begin position="1"/>
        <end position="27"/>
    </location>
</feature>
<name>A0A9E7KK60_9LILI</name>
<dbReference type="EMBL" id="CP097509">
    <property type="protein sequence ID" value="URE19114.1"/>
    <property type="molecule type" value="Genomic_DNA"/>
</dbReference>
<evidence type="ECO:0000313" key="5">
    <source>
        <dbReference type="Proteomes" id="UP001055439"/>
    </source>
</evidence>
<evidence type="ECO:0000259" key="3">
    <source>
        <dbReference type="SMART" id="SM00768"/>
    </source>
</evidence>
<dbReference type="Gene3D" id="1.20.58.1040">
    <property type="match status" value="1"/>
</dbReference>
<dbReference type="SMART" id="SM00768">
    <property type="entry name" value="X8"/>
    <property type="match status" value="1"/>
</dbReference>
<feature type="chain" id="PRO_5039250538" evidence="2">
    <location>
        <begin position="28"/>
        <end position="129"/>
    </location>
</feature>
<evidence type="ECO:0000256" key="2">
    <source>
        <dbReference type="SAM" id="SignalP"/>
    </source>
</evidence>
<dbReference type="InterPro" id="IPR012946">
    <property type="entry name" value="X8"/>
</dbReference>
<proteinExistence type="predicted"/>